<gene>
    <name evidence="1" type="ORF">S01H1_34834</name>
</gene>
<dbReference type="EMBL" id="BARS01021718">
    <property type="protein sequence ID" value="GAG06821.1"/>
    <property type="molecule type" value="Genomic_DNA"/>
</dbReference>
<protein>
    <submittedName>
        <fullName evidence="1">Uncharacterized protein</fullName>
    </submittedName>
</protein>
<sequence>TGSIGTIMFFNTRSAILQTISSINFVNFTDNNILAAGKAFGNQKQYWSDFMTLMNSDFLKERRGGLRINVSEADIADMAKKGGAKGVINKLLEFGFTPTQIADSFAIASGGASFYRNRIKTLKKQGMTDAEAEAQAFVDFRETAEESQQSSRPDRISMQQAGPLGRLVLAFANTPAQYARLIKKAASDLKNGRGDAKTNISKIIYYGVAQNLLFNALQQALFAFAFDDDEEDTDEKQKKYVSIANGMMDSLLRGMGIGGAAISVGKNAIIR</sequence>
<feature type="non-terminal residue" evidence="1">
    <location>
        <position position="271"/>
    </location>
</feature>
<comment type="caution">
    <text evidence="1">The sequence shown here is derived from an EMBL/GenBank/DDBJ whole genome shotgun (WGS) entry which is preliminary data.</text>
</comment>
<accession>X0W250</accession>
<organism evidence="1">
    <name type="scientific">marine sediment metagenome</name>
    <dbReference type="NCBI Taxonomy" id="412755"/>
    <lineage>
        <taxon>unclassified sequences</taxon>
        <taxon>metagenomes</taxon>
        <taxon>ecological metagenomes</taxon>
    </lineage>
</organism>
<evidence type="ECO:0000313" key="1">
    <source>
        <dbReference type="EMBL" id="GAG06821.1"/>
    </source>
</evidence>
<feature type="non-terminal residue" evidence="1">
    <location>
        <position position="1"/>
    </location>
</feature>
<dbReference type="AlphaFoldDB" id="X0W250"/>
<reference evidence="1" key="1">
    <citation type="journal article" date="2014" name="Front. Microbiol.">
        <title>High frequency of phylogenetically diverse reductive dehalogenase-homologous genes in deep subseafloor sedimentary metagenomes.</title>
        <authorList>
            <person name="Kawai M."/>
            <person name="Futagami T."/>
            <person name="Toyoda A."/>
            <person name="Takaki Y."/>
            <person name="Nishi S."/>
            <person name="Hori S."/>
            <person name="Arai W."/>
            <person name="Tsubouchi T."/>
            <person name="Morono Y."/>
            <person name="Uchiyama I."/>
            <person name="Ito T."/>
            <person name="Fujiyama A."/>
            <person name="Inagaki F."/>
            <person name="Takami H."/>
        </authorList>
    </citation>
    <scope>NUCLEOTIDE SEQUENCE</scope>
    <source>
        <strain evidence="1">Expedition CK06-06</strain>
    </source>
</reference>
<proteinExistence type="predicted"/>
<name>X0W250_9ZZZZ</name>